<accession>A0AA37WKN5</accession>
<keyword evidence="1" id="KW-0472">Membrane</keyword>
<feature type="transmembrane region" description="Helical" evidence="1">
    <location>
        <begin position="530"/>
        <end position="550"/>
    </location>
</feature>
<feature type="transmembrane region" description="Helical" evidence="1">
    <location>
        <begin position="331"/>
        <end position="353"/>
    </location>
</feature>
<feature type="transmembrane region" description="Helical" evidence="1">
    <location>
        <begin position="462"/>
        <end position="489"/>
    </location>
</feature>
<keyword evidence="1" id="KW-1133">Transmembrane helix</keyword>
<dbReference type="InterPro" id="IPR027463">
    <property type="entry name" value="AcrB_DN_DC_subdom"/>
</dbReference>
<dbReference type="SUPFAM" id="SSF82693">
    <property type="entry name" value="Multidrug efflux transporter AcrB pore domain, PN1, PN2, PC1 and PC2 subdomains"/>
    <property type="match status" value="2"/>
</dbReference>
<keyword evidence="1" id="KW-0812">Transmembrane</keyword>
<comment type="caution">
    <text evidence="2">The sequence shown here is derived from an EMBL/GenBank/DDBJ whole genome shotgun (WGS) entry which is preliminary data.</text>
</comment>
<dbReference type="Gene3D" id="3.30.70.1440">
    <property type="entry name" value="Multidrug efflux transporter AcrB pore domain"/>
    <property type="match status" value="1"/>
</dbReference>
<dbReference type="Pfam" id="PF00873">
    <property type="entry name" value="ACR_tran"/>
    <property type="match status" value="1"/>
</dbReference>
<dbReference type="PRINTS" id="PR00702">
    <property type="entry name" value="ACRIFLAVINRP"/>
</dbReference>
<feature type="transmembrane region" description="Helical" evidence="1">
    <location>
        <begin position="360"/>
        <end position="382"/>
    </location>
</feature>
<dbReference type="InterPro" id="IPR001036">
    <property type="entry name" value="Acrflvin-R"/>
</dbReference>
<dbReference type="Gene3D" id="3.30.2090.10">
    <property type="entry name" value="Multidrug efflux transporter AcrB TolC docking domain, DN and DC subdomains"/>
    <property type="match status" value="2"/>
</dbReference>
<dbReference type="SUPFAM" id="SSF82714">
    <property type="entry name" value="Multidrug efflux transporter AcrB TolC docking domain, DN and DC subdomains"/>
    <property type="match status" value="2"/>
</dbReference>
<dbReference type="SUPFAM" id="SSF82866">
    <property type="entry name" value="Multidrug efflux transporter AcrB transmembrane domain"/>
    <property type="match status" value="2"/>
</dbReference>
<protein>
    <submittedName>
        <fullName evidence="2">Multidrug transporter AcrB</fullName>
    </submittedName>
</protein>
<dbReference type="PANTHER" id="PTHR32063:SF18">
    <property type="entry name" value="CATION EFFLUX SYSTEM PROTEIN"/>
    <property type="match status" value="1"/>
</dbReference>
<dbReference type="GO" id="GO:0005886">
    <property type="term" value="C:plasma membrane"/>
    <property type="evidence" value="ECO:0007669"/>
    <property type="project" value="TreeGrafter"/>
</dbReference>
<dbReference type="RefSeq" id="WP_232593744.1">
    <property type="nucleotide sequence ID" value="NZ_BSPD01000017.1"/>
</dbReference>
<dbReference type="Gene3D" id="1.20.1640.10">
    <property type="entry name" value="Multidrug efflux transporter AcrB transmembrane domain"/>
    <property type="match status" value="2"/>
</dbReference>
<name>A0AA37WKN5_9GAMM</name>
<reference evidence="2 3" key="1">
    <citation type="journal article" date="2014" name="Int. J. Syst. Evol. Microbiol.">
        <title>Complete genome sequence of Corynebacterium casei LMG S-19264T (=DSM 44701T), isolated from a smear-ripened cheese.</title>
        <authorList>
            <consortium name="US DOE Joint Genome Institute (JGI-PGF)"/>
            <person name="Walter F."/>
            <person name="Albersmeier A."/>
            <person name="Kalinowski J."/>
            <person name="Ruckert C."/>
        </authorList>
    </citation>
    <scope>NUCLEOTIDE SEQUENCE [LARGE SCALE GENOMIC DNA]</scope>
    <source>
        <strain evidence="2 3">NBRC 110095</strain>
    </source>
</reference>
<evidence type="ECO:0000313" key="2">
    <source>
        <dbReference type="EMBL" id="GLS24754.1"/>
    </source>
</evidence>
<sequence length="1028" mass="113877">MTLTTVFFNYRRLVFMVLAIVLLYGVSSYFTLPAQEDPKILIREALVITRYPGLNPERVEELITRKLEREIRKIPEIERITSSSTIGQSIIHVEIQDRFTNLNAIWQNLRNKVNSAQSLLPEGTGRSVVNDEFGEVAVVTLALSAEGFEMAAMNDMAKHIRDTLYTVPGTNKIDVFGVQDERIFLEISNAKLAQLGVSPNQLLNILQNQNIIRPGGAVDTGQQSFVIEPTGNFESVDDIANTLVSLPGTDDVVPISDIVNIRRDYIDPPNESSYFNGKESIIFAISMLSGNNLLEYAPRVKAKIEELQDTIPVGFNLDIATYQADQVAKTVFGVSTNVGQTLVIVLVVVILFLGMRTGLIVGTIVPCVMLATLAIMNISGMALERMSLATLIIALGLLVDNGIVIAEEFKRLLEMGRSREEAMEACGRELTVPLLVSSLTTILVFLPLMLAEHAAGEYTRSISLVILISLMTSWVLALGVTPTLCYYFLKIDPKKIAKNSDDSNDGKLTVMDRIYNGYRVFLHRILYHRILFLMSMLGLFLATGVLMGFVPQQFFPDSDRSQILVYTELPSNTSARTTDREMRKAFSWLGDKQVFPHIESVSGYVGYGGPRFVLSLSPEDPAENKGFMVVNIDELENVDTTIDKLRTGFSEQFPEMFVRVTRMFLGPSDSSKLEVQVKGPDADVIYHKAQEIAALLRDVPGTIDVRTNWENRITNVIVDVDQQRARRAGVTSSDIANSMQGYFDGTMVTEFRDGGDIIPIIMRAEETERMNLDRMRSMNVYSSAENTNVPLFQIADFKPQNRYARIEREDMFRTVTVEAKSLLYTAEDLKALVDADIQAAGEDLPLNHHIEYDGVIAESADAQKALSASVPMILGIIVVLLVWQFNSYRKPGIIIVTIPLALIGAVLGLLVTNSAFGFMVTLGLYSLAGIIINNAIVLIERIELEMEAGLEPYDAIVNACLIRLRPITMTTITTVLGLLPLILANDPLFYGMSNAMAFGLGIGTLLTLGVVPVLYAIFYKIPAPHRSV</sequence>
<gene>
    <name evidence="2" type="ORF">GCM10007877_04680</name>
</gene>
<feature type="transmembrane region" description="Helical" evidence="1">
    <location>
        <begin position="430"/>
        <end position="450"/>
    </location>
</feature>
<dbReference type="GO" id="GO:0042910">
    <property type="term" value="F:xenobiotic transmembrane transporter activity"/>
    <property type="evidence" value="ECO:0007669"/>
    <property type="project" value="TreeGrafter"/>
</dbReference>
<dbReference type="AlphaFoldDB" id="A0AA37WKN5"/>
<keyword evidence="3" id="KW-1185">Reference proteome</keyword>
<dbReference type="Proteomes" id="UP001156870">
    <property type="component" value="Unassembled WGS sequence"/>
</dbReference>
<feature type="transmembrane region" description="Helical" evidence="1">
    <location>
        <begin position="865"/>
        <end position="885"/>
    </location>
</feature>
<dbReference type="PANTHER" id="PTHR32063">
    <property type="match status" value="1"/>
</dbReference>
<feature type="transmembrane region" description="Helical" evidence="1">
    <location>
        <begin position="995"/>
        <end position="1018"/>
    </location>
</feature>
<dbReference type="Gene3D" id="3.30.70.1430">
    <property type="entry name" value="Multidrug efflux transporter AcrB pore domain"/>
    <property type="match status" value="2"/>
</dbReference>
<proteinExistence type="predicted"/>
<feature type="transmembrane region" description="Helical" evidence="1">
    <location>
        <begin position="916"/>
        <end position="939"/>
    </location>
</feature>
<evidence type="ECO:0000313" key="3">
    <source>
        <dbReference type="Proteomes" id="UP001156870"/>
    </source>
</evidence>
<organism evidence="2 3">
    <name type="scientific">Marinibactrum halimedae</name>
    <dbReference type="NCBI Taxonomy" id="1444977"/>
    <lineage>
        <taxon>Bacteria</taxon>
        <taxon>Pseudomonadati</taxon>
        <taxon>Pseudomonadota</taxon>
        <taxon>Gammaproteobacteria</taxon>
        <taxon>Cellvibrionales</taxon>
        <taxon>Cellvibrionaceae</taxon>
        <taxon>Marinibactrum</taxon>
    </lineage>
</organism>
<dbReference type="EMBL" id="BSPD01000017">
    <property type="protein sequence ID" value="GLS24754.1"/>
    <property type="molecule type" value="Genomic_DNA"/>
</dbReference>
<dbReference type="Gene3D" id="3.30.70.1320">
    <property type="entry name" value="Multidrug efflux transporter AcrB pore domain like"/>
    <property type="match status" value="1"/>
</dbReference>
<feature type="transmembrane region" description="Helical" evidence="1">
    <location>
        <begin position="388"/>
        <end position="409"/>
    </location>
</feature>
<evidence type="ECO:0000256" key="1">
    <source>
        <dbReference type="SAM" id="Phobius"/>
    </source>
</evidence>
<feature type="transmembrane region" description="Helical" evidence="1">
    <location>
        <begin position="892"/>
        <end position="910"/>
    </location>
</feature>
<feature type="transmembrane region" description="Helical" evidence="1">
    <location>
        <begin position="960"/>
        <end position="983"/>
    </location>
</feature>